<dbReference type="AlphaFoldDB" id="A0A392TSC9"/>
<dbReference type="EMBL" id="LXQA010639936">
    <property type="protein sequence ID" value="MCI63594.1"/>
    <property type="molecule type" value="Genomic_DNA"/>
</dbReference>
<feature type="non-terminal residue" evidence="1">
    <location>
        <position position="58"/>
    </location>
</feature>
<organism evidence="1 2">
    <name type="scientific">Trifolium medium</name>
    <dbReference type="NCBI Taxonomy" id="97028"/>
    <lineage>
        <taxon>Eukaryota</taxon>
        <taxon>Viridiplantae</taxon>
        <taxon>Streptophyta</taxon>
        <taxon>Embryophyta</taxon>
        <taxon>Tracheophyta</taxon>
        <taxon>Spermatophyta</taxon>
        <taxon>Magnoliopsida</taxon>
        <taxon>eudicotyledons</taxon>
        <taxon>Gunneridae</taxon>
        <taxon>Pentapetalae</taxon>
        <taxon>rosids</taxon>
        <taxon>fabids</taxon>
        <taxon>Fabales</taxon>
        <taxon>Fabaceae</taxon>
        <taxon>Papilionoideae</taxon>
        <taxon>50 kb inversion clade</taxon>
        <taxon>NPAAA clade</taxon>
        <taxon>Hologalegina</taxon>
        <taxon>IRL clade</taxon>
        <taxon>Trifolieae</taxon>
        <taxon>Trifolium</taxon>
    </lineage>
</organism>
<accession>A0A392TSC9</accession>
<protein>
    <submittedName>
        <fullName evidence="1">TMV resistance protein N-like</fullName>
    </submittedName>
</protein>
<keyword evidence="2" id="KW-1185">Reference proteome</keyword>
<evidence type="ECO:0000313" key="2">
    <source>
        <dbReference type="Proteomes" id="UP000265520"/>
    </source>
</evidence>
<comment type="caution">
    <text evidence="1">The sequence shown here is derived from an EMBL/GenBank/DDBJ whole genome shotgun (WGS) entry which is preliminary data.</text>
</comment>
<dbReference type="Proteomes" id="UP000265520">
    <property type="component" value="Unassembled WGS sequence"/>
</dbReference>
<sequence length="58" mass="6494">DGYEYELIERIVDVVSSKIDSTAYLRVVDHPVGLNYRVLEVNWLLNDYAAGSHGAGLK</sequence>
<reference evidence="1 2" key="1">
    <citation type="journal article" date="2018" name="Front. Plant Sci.">
        <title>Red Clover (Trifolium pratense) and Zigzag Clover (T. medium) - A Picture of Genomic Similarities and Differences.</title>
        <authorList>
            <person name="Dluhosova J."/>
            <person name="Istvanek J."/>
            <person name="Nedelnik J."/>
            <person name="Repkova J."/>
        </authorList>
    </citation>
    <scope>NUCLEOTIDE SEQUENCE [LARGE SCALE GENOMIC DNA]</scope>
    <source>
        <strain evidence="2">cv. 10/8</strain>
        <tissue evidence="1">Leaf</tissue>
    </source>
</reference>
<evidence type="ECO:0000313" key="1">
    <source>
        <dbReference type="EMBL" id="MCI63594.1"/>
    </source>
</evidence>
<name>A0A392TSC9_9FABA</name>
<feature type="non-terminal residue" evidence="1">
    <location>
        <position position="1"/>
    </location>
</feature>
<proteinExistence type="predicted"/>